<evidence type="ECO:0000313" key="6">
    <source>
        <dbReference type="EMBL" id="SDB28424.1"/>
    </source>
</evidence>
<feature type="domain" description="PPIase cyclophilin-type" evidence="5">
    <location>
        <begin position="26"/>
        <end position="189"/>
    </location>
</feature>
<organism evidence="6 7">
    <name type="scientific">Pseudidiomarina indica</name>
    <dbReference type="NCBI Taxonomy" id="1159017"/>
    <lineage>
        <taxon>Bacteria</taxon>
        <taxon>Pseudomonadati</taxon>
        <taxon>Pseudomonadota</taxon>
        <taxon>Gammaproteobacteria</taxon>
        <taxon>Alteromonadales</taxon>
        <taxon>Idiomarinaceae</taxon>
        <taxon>Pseudidiomarina</taxon>
    </lineage>
</organism>
<dbReference type="OrthoDB" id="9807797at2"/>
<evidence type="ECO:0000256" key="1">
    <source>
        <dbReference type="ARBA" id="ARBA00007365"/>
    </source>
</evidence>
<dbReference type="Pfam" id="PF00160">
    <property type="entry name" value="Pro_isomerase"/>
    <property type="match status" value="1"/>
</dbReference>
<name>A0A1G6C6H6_9GAMM</name>
<accession>A0A1G6C6H6</accession>
<keyword evidence="4" id="KW-0732">Signal</keyword>
<dbReference type="EC" id="5.2.1.8" evidence="4"/>
<feature type="chain" id="PRO_5011329475" description="Peptidyl-prolyl cis-trans isomerase" evidence="4">
    <location>
        <begin position="19"/>
        <end position="193"/>
    </location>
</feature>
<comment type="function">
    <text evidence="4">PPIases accelerate the folding of proteins. It catalyzes the cis-trans isomerization of proline imidic peptide bonds in oligopeptides.</text>
</comment>
<proteinExistence type="inferred from homology"/>
<keyword evidence="3 4" id="KW-0413">Isomerase</keyword>
<feature type="signal peptide" evidence="4">
    <location>
        <begin position="1"/>
        <end position="18"/>
    </location>
</feature>
<gene>
    <name evidence="6" type="ORF">SAMN02927930_01092</name>
</gene>
<keyword evidence="7" id="KW-1185">Reference proteome</keyword>
<dbReference type="STRING" id="1159017.SAMN02927930_01092"/>
<dbReference type="InterPro" id="IPR020892">
    <property type="entry name" value="Cyclophilin-type_PPIase_CS"/>
</dbReference>
<dbReference type="PROSITE" id="PS50072">
    <property type="entry name" value="CSA_PPIASE_2"/>
    <property type="match status" value="1"/>
</dbReference>
<dbReference type="EMBL" id="FMXN01000005">
    <property type="protein sequence ID" value="SDB28424.1"/>
    <property type="molecule type" value="Genomic_DNA"/>
</dbReference>
<evidence type="ECO:0000256" key="4">
    <source>
        <dbReference type="RuleBase" id="RU363019"/>
    </source>
</evidence>
<evidence type="ECO:0000259" key="5">
    <source>
        <dbReference type="PROSITE" id="PS50072"/>
    </source>
</evidence>
<dbReference type="GO" id="GO:0006457">
    <property type="term" value="P:protein folding"/>
    <property type="evidence" value="ECO:0007669"/>
    <property type="project" value="InterPro"/>
</dbReference>
<dbReference type="PANTHER" id="PTHR43246">
    <property type="entry name" value="PEPTIDYL-PROLYL CIS-TRANS ISOMERASE CYP38, CHLOROPLASTIC"/>
    <property type="match status" value="1"/>
</dbReference>
<evidence type="ECO:0000256" key="3">
    <source>
        <dbReference type="ARBA" id="ARBA00023235"/>
    </source>
</evidence>
<dbReference type="RefSeq" id="WP_092592563.1">
    <property type="nucleotide sequence ID" value="NZ_FMXN01000005.1"/>
</dbReference>
<dbReference type="GO" id="GO:0003755">
    <property type="term" value="F:peptidyl-prolyl cis-trans isomerase activity"/>
    <property type="evidence" value="ECO:0007669"/>
    <property type="project" value="UniProtKB-UniRule"/>
</dbReference>
<dbReference type="AlphaFoldDB" id="A0A1G6C6H6"/>
<dbReference type="PRINTS" id="PR00153">
    <property type="entry name" value="CSAPPISMRASE"/>
</dbReference>
<dbReference type="InterPro" id="IPR029000">
    <property type="entry name" value="Cyclophilin-like_dom_sf"/>
</dbReference>
<dbReference type="SUPFAM" id="SSF50891">
    <property type="entry name" value="Cyclophilin-like"/>
    <property type="match status" value="1"/>
</dbReference>
<comment type="catalytic activity">
    <reaction evidence="4">
        <text>[protein]-peptidylproline (omega=180) = [protein]-peptidylproline (omega=0)</text>
        <dbReference type="Rhea" id="RHEA:16237"/>
        <dbReference type="Rhea" id="RHEA-COMP:10747"/>
        <dbReference type="Rhea" id="RHEA-COMP:10748"/>
        <dbReference type="ChEBI" id="CHEBI:83833"/>
        <dbReference type="ChEBI" id="CHEBI:83834"/>
        <dbReference type="EC" id="5.2.1.8"/>
    </reaction>
</comment>
<dbReference type="InterPro" id="IPR044665">
    <property type="entry name" value="E_coli_cyclophilin_A-like"/>
</dbReference>
<dbReference type="PROSITE" id="PS00170">
    <property type="entry name" value="CSA_PPIASE_1"/>
    <property type="match status" value="1"/>
</dbReference>
<keyword evidence="2 4" id="KW-0697">Rotamase</keyword>
<dbReference type="InterPro" id="IPR002130">
    <property type="entry name" value="Cyclophilin-type_PPIase_dom"/>
</dbReference>
<dbReference type="Gene3D" id="2.40.100.10">
    <property type="entry name" value="Cyclophilin-like"/>
    <property type="match status" value="1"/>
</dbReference>
<reference evidence="7" key="1">
    <citation type="submission" date="2016-10" db="EMBL/GenBank/DDBJ databases">
        <authorList>
            <person name="Varghese N."/>
            <person name="Submissions S."/>
        </authorList>
    </citation>
    <scope>NUCLEOTIDE SEQUENCE [LARGE SCALE GENOMIC DNA]</scope>
    <source>
        <strain evidence="7">CGMCC 1.10824</strain>
    </source>
</reference>
<sequence>MRYLLLVLAFLVSCSTQALQPQPDNLFPRVKFTTSAGDIVVELNRSRAPLTVENFLTYVQSGSYNETIFHRIIPGFVVQGGGYDVEFNERTMFKPIPNESGNGLLNQYGTIAMARMSEPHSATRQFYFNVNDNESLNPSSRRWGYTVFGSVVEGMEVLEQMATVETRIHEQTGWPDVPKQPPVLLKVELLPAS</sequence>
<protein>
    <recommendedName>
        <fullName evidence="4">Peptidyl-prolyl cis-trans isomerase</fullName>
        <shortName evidence="4">PPIase</shortName>
        <ecNumber evidence="4">5.2.1.8</ecNumber>
    </recommendedName>
</protein>
<comment type="similarity">
    <text evidence="1 4">Belongs to the cyclophilin-type PPIase family.</text>
</comment>
<dbReference type="Proteomes" id="UP000199626">
    <property type="component" value="Unassembled WGS sequence"/>
</dbReference>
<evidence type="ECO:0000313" key="7">
    <source>
        <dbReference type="Proteomes" id="UP000199626"/>
    </source>
</evidence>
<evidence type="ECO:0000256" key="2">
    <source>
        <dbReference type="ARBA" id="ARBA00023110"/>
    </source>
</evidence>
<dbReference type="CDD" id="cd01920">
    <property type="entry name" value="cyclophilin_EcCYP_like"/>
    <property type="match status" value="1"/>
</dbReference>